<sequence>MVTIHNLQIQTMKNPRKKWMPIIYLMKVSDFNFLLFSKVFFLLFLFTAVPNNSKVCDDM</sequence>
<evidence type="ECO:0000256" key="1">
    <source>
        <dbReference type="SAM" id="Phobius"/>
    </source>
</evidence>
<dbReference type="AlphaFoldDB" id="A0A9P0H6E1"/>
<protein>
    <submittedName>
        <fullName evidence="2">Uncharacterized protein</fullName>
    </submittedName>
</protein>
<reference evidence="2" key="1">
    <citation type="submission" date="2022-01" db="EMBL/GenBank/DDBJ databases">
        <authorList>
            <person name="King R."/>
        </authorList>
    </citation>
    <scope>NUCLEOTIDE SEQUENCE</scope>
</reference>
<gene>
    <name evidence="2" type="ORF">NEZAVI_LOCUS6422</name>
</gene>
<keyword evidence="1" id="KW-0472">Membrane</keyword>
<dbReference type="Proteomes" id="UP001152798">
    <property type="component" value="Chromosome 3"/>
</dbReference>
<organism evidence="2 3">
    <name type="scientific">Nezara viridula</name>
    <name type="common">Southern green stink bug</name>
    <name type="synonym">Cimex viridulus</name>
    <dbReference type="NCBI Taxonomy" id="85310"/>
    <lineage>
        <taxon>Eukaryota</taxon>
        <taxon>Metazoa</taxon>
        <taxon>Ecdysozoa</taxon>
        <taxon>Arthropoda</taxon>
        <taxon>Hexapoda</taxon>
        <taxon>Insecta</taxon>
        <taxon>Pterygota</taxon>
        <taxon>Neoptera</taxon>
        <taxon>Paraneoptera</taxon>
        <taxon>Hemiptera</taxon>
        <taxon>Heteroptera</taxon>
        <taxon>Panheteroptera</taxon>
        <taxon>Pentatomomorpha</taxon>
        <taxon>Pentatomoidea</taxon>
        <taxon>Pentatomidae</taxon>
        <taxon>Pentatominae</taxon>
        <taxon>Nezara</taxon>
    </lineage>
</organism>
<keyword evidence="1" id="KW-0812">Transmembrane</keyword>
<accession>A0A9P0H6E1</accession>
<keyword evidence="3" id="KW-1185">Reference proteome</keyword>
<feature type="transmembrane region" description="Helical" evidence="1">
    <location>
        <begin position="21"/>
        <end position="49"/>
    </location>
</feature>
<dbReference type="EMBL" id="OV725079">
    <property type="protein sequence ID" value="CAH1396330.1"/>
    <property type="molecule type" value="Genomic_DNA"/>
</dbReference>
<proteinExistence type="predicted"/>
<evidence type="ECO:0000313" key="2">
    <source>
        <dbReference type="EMBL" id="CAH1396330.1"/>
    </source>
</evidence>
<name>A0A9P0H6E1_NEZVI</name>
<evidence type="ECO:0000313" key="3">
    <source>
        <dbReference type="Proteomes" id="UP001152798"/>
    </source>
</evidence>
<keyword evidence="1" id="KW-1133">Transmembrane helix</keyword>